<feature type="domain" description="DUF1023" evidence="1">
    <location>
        <begin position="282"/>
        <end position="425"/>
    </location>
</feature>
<evidence type="ECO:0000259" key="1">
    <source>
        <dbReference type="Pfam" id="PF06259"/>
    </source>
</evidence>
<dbReference type="AlphaFoldDB" id="A0A2S0KDN2"/>
<dbReference type="KEGG" id="git:C6V83_05370"/>
<reference evidence="2 3" key="1">
    <citation type="submission" date="2018-03" db="EMBL/GenBank/DDBJ databases">
        <title>Characteristics and genome of n-alkane degrading marine bacteria Gordonia iterans isolated from crude oil contaminated in Tae-an, South Korea.</title>
        <authorList>
            <person name="Lee S.-S."/>
            <person name="Kim H."/>
        </authorList>
    </citation>
    <scope>NUCLEOTIDE SEQUENCE [LARGE SCALE GENOMIC DNA]</scope>
    <source>
        <strain evidence="2 3">Co17</strain>
    </source>
</reference>
<dbReference type="EMBL" id="CP027433">
    <property type="protein sequence ID" value="AVL99794.1"/>
    <property type="molecule type" value="Genomic_DNA"/>
</dbReference>
<evidence type="ECO:0000313" key="3">
    <source>
        <dbReference type="Proteomes" id="UP000239814"/>
    </source>
</evidence>
<keyword evidence="3" id="KW-1185">Reference proteome</keyword>
<dbReference type="Pfam" id="PF06259">
    <property type="entry name" value="Abhydrolase_8"/>
    <property type="match status" value="1"/>
</dbReference>
<name>A0A2S0KDN2_9ACTN</name>
<dbReference type="OrthoDB" id="5170249at2"/>
<protein>
    <recommendedName>
        <fullName evidence="1">DUF1023 domain-containing protein</fullName>
    </recommendedName>
</protein>
<gene>
    <name evidence="2" type="ORF">C6V83_05370</name>
</gene>
<dbReference type="InterPro" id="IPR010427">
    <property type="entry name" value="DUF1023"/>
</dbReference>
<dbReference type="RefSeq" id="WP_105941526.1">
    <property type="nucleotide sequence ID" value="NZ_CP027433.1"/>
</dbReference>
<dbReference type="Proteomes" id="UP000239814">
    <property type="component" value="Chromosome"/>
</dbReference>
<proteinExistence type="predicted"/>
<organism evidence="2 3">
    <name type="scientific">Gordonia iterans</name>
    <dbReference type="NCBI Taxonomy" id="1004901"/>
    <lineage>
        <taxon>Bacteria</taxon>
        <taxon>Bacillati</taxon>
        <taxon>Actinomycetota</taxon>
        <taxon>Actinomycetes</taxon>
        <taxon>Mycobacteriales</taxon>
        <taxon>Gordoniaceae</taxon>
        <taxon>Gordonia</taxon>
    </lineage>
</organism>
<sequence length="567" mass="58720">MSGIAAVRAWRLEQLGVGALAVDAGAQQVLDSTGAVASALAGAPTWQGVTRTAVGRRVGAYTASGRRLVHMLQAAADAAKQAGSELVPARALLLQLVDSAVLAGFAVTDDGEVSHASPRRQADAAYLGARIRGALATVVDLDESFARRLRQLGGLLSGSGEMIPDPDGGLAPPATVIRKILRMTPEQRRAFWETLSPKESDTLIQGAPHVFGNLDGVPFPARIAANAINIRRALHLEVALGRGDGPRAQELRRMLTPAAGVDGRPVPRTFIAFSNKGAGSFIEQVGDVHPGISGVAVLVPGTGTNLESSTGQRQRALDLARASGAPVFVFADGAFPQVVAPPWHQAHQFGAFDGTAVDADPARKMAPALVSFGRELDAEVTLAAPGSEITYIGHSYGGSVVGTADVLGLRADRIVFASSAGTGALDDELLPRPPGVERYSLTPPGDPIHWAQKFGGSVHGGDPDSTPGIRRLDTGYYSPQGALPGRLVAGASSHSDYLDDPGSTAFENIAAVVSGGQPTSYVERAPDLPELPESSQKQLRDAAAGALGEVLKGAMRDSLKLPGLLGR</sequence>
<evidence type="ECO:0000313" key="2">
    <source>
        <dbReference type="EMBL" id="AVL99794.1"/>
    </source>
</evidence>
<accession>A0A2S0KDN2</accession>